<dbReference type="Proteomes" id="UP000217343">
    <property type="component" value="Chromosome"/>
</dbReference>
<comment type="similarity">
    <text evidence="2">Belongs to the NrfD family.</text>
</comment>
<dbReference type="EMBL" id="CP022203">
    <property type="protein sequence ID" value="ATB48611.1"/>
    <property type="molecule type" value="Genomic_DNA"/>
</dbReference>
<gene>
    <name evidence="8" type="ORF">MYMAC_004238</name>
</gene>
<feature type="transmembrane region" description="Helical" evidence="7">
    <location>
        <begin position="46"/>
        <end position="69"/>
    </location>
</feature>
<proteinExistence type="inferred from homology"/>
<dbReference type="PANTHER" id="PTHR43044:SF2">
    <property type="entry name" value="POLYSULPHIDE REDUCTASE NRFD"/>
    <property type="match status" value="1"/>
</dbReference>
<keyword evidence="6 7" id="KW-0472">Membrane</keyword>
<keyword evidence="3" id="KW-1003">Cell membrane</keyword>
<feature type="transmembrane region" description="Helical" evidence="7">
    <location>
        <begin position="81"/>
        <end position="110"/>
    </location>
</feature>
<dbReference type="OrthoDB" id="9806499at2"/>
<keyword evidence="9" id="KW-1185">Reference proteome</keyword>
<evidence type="ECO:0000313" key="8">
    <source>
        <dbReference type="EMBL" id="ATB48611.1"/>
    </source>
</evidence>
<evidence type="ECO:0000256" key="7">
    <source>
        <dbReference type="SAM" id="Phobius"/>
    </source>
</evidence>
<feature type="transmembrane region" description="Helical" evidence="7">
    <location>
        <begin position="416"/>
        <end position="438"/>
    </location>
</feature>
<evidence type="ECO:0000313" key="9">
    <source>
        <dbReference type="Proteomes" id="UP000217343"/>
    </source>
</evidence>
<keyword evidence="4 7" id="KW-0812">Transmembrane</keyword>
<evidence type="ECO:0000256" key="5">
    <source>
        <dbReference type="ARBA" id="ARBA00022989"/>
    </source>
</evidence>
<evidence type="ECO:0000256" key="2">
    <source>
        <dbReference type="ARBA" id="ARBA00008929"/>
    </source>
</evidence>
<accession>A0A250JZ35</accession>
<evidence type="ECO:0000256" key="1">
    <source>
        <dbReference type="ARBA" id="ARBA00004651"/>
    </source>
</evidence>
<dbReference type="InterPro" id="IPR005614">
    <property type="entry name" value="NrfD-like"/>
</dbReference>
<organism evidence="8 9">
    <name type="scientific">Corallococcus macrosporus DSM 14697</name>
    <dbReference type="NCBI Taxonomy" id="1189310"/>
    <lineage>
        <taxon>Bacteria</taxon>
        <taxon>Pseudomonadati</taxon>
        <taxon>Myxococcota</taxon>
        <taxon>Myxococcia</taxon>
        <taxon>Myxococcales</taxon>
        <taxon>Cystobacterineae</taxon>
        <taxon>Myxococcaceae</taxon>
        <taxon>Corallococcus</taxon>
    </lineage>
</organism>
<feature type="transmembrane region" description="Helical" evidence="7">
    <location>
        <begin position="229"/>
        <end position="248"/>
    </location>
</feature>
<dbReference type="GO" id="GO:0005886">
    <property type="term" value="C:plasma membrane"/>
    <property type="evidence" value="ECO:0007669"/>
    <property type="project" value="UniProtKB-SubCell"/>
</dbReference>
<comment type="subcellular location">
    <subcellularLocation>
        <location evidence="1">Cell membrane</location>
        <topology evidence="1">Multi-pass membrane protein</topology>
    </subcellularLocation>
</comment>
<evidence type="ECO:0000256" key="4">
    <source>
        <dbReference type="ARBA" id="ARBA00022692"/>
    </source>
</evidence>
<feature type="transmembrane region" description="Helical" evidence="7">
    <location>
        <begin position="122"/>
        <end position="142"/>
    </location>
</feature>
<evidence type="ECO:0000256" key="6">
    <source>
        <dbReference type="ARBA" id="ARBA00023136"/>
    </source>
</evidence>
<sequence>MSEPAPKAPVTADPLVRHSLLEGRYADAALGESLLRPVLGPPGPGWWALVGLCSALTALLVVAIGVTLGKGVGTWGNNIPVAWAFGIINFVWWIGIGHAGTLISAILLLFGEKWRSSVNRMAEAMTLFAVACAGLFPLLHLGRPWKFYWLVPYPSALRMWPQFRSPLTWDIVAILTYLTVSVLFWYMGLLPDLATARDTARQTWKRRAWGLLSLGWRGSARHWLRWRTGYLLLAGLATPLVVSVHTIVSFDFAVAQLPGWHTTVFPPYFVAGAIFSGLAMVLCLLLPARRVLRLHHVVTQAHLDVLARLMLVAGLFVAYGYVQEHFFGWYSGNPYEMHVMGILRTGPYAPLFWTVVTCNVLVPQVFWWGRPRTSPVVLWGAALLVNLGMWLERYMIVVAPLSEDFLPSSWRHYAPTWVDLSLLAGTLGFFGLGFLLFLKLLPPVPVSEVKQLQHELDASEAFAREVAARAGAPGGGR</sequence>
<feature type="transmembrane region" description="Helical" evidence="7">
    <location>
        <begin position="167"/>
        <end position="187"/>
    </location>
</feature>
<reference evidence="8 9" key="1">
    <citation type="submission" date="2017-06" db="EMBL/GenBank/DDBJ databases">
        <title>Sequencing and comparative analysis of myxobacterial genomes.</title>
        <authorList>
            <person name="Rupp O."/>
            <person name="Goesmann A."/>
            <person name="Sogaard-Andersen L."/>
        </authorList>
    </citation>
    <scope>NUCLEOTIDE SEQUENCE [LARGE SCALE GENOMIC DNA]</scope>
    <source>
        <strain evidence="8 9">DSM 14697</strain>
    </source>
</reference>
<feature type="transmembrane region" description="Helical" evidence="7">
    <location>
        <begin position="376"/>
        <end position="396"/>
    </location>
</feature>
<dbReference type="KEGG" id="mmas:MYMAC_004238"/>
<dbReference type="Pfam" id="PF03916">
    <property type="entry name" value="NrfD"/>
    <property type="match status" value="1"/>
</dbReference>
<protein>
    <submittedName>
        <fullName evidence="8">Hydrogenase</fullName>
    </submittedName>
</protein>
<feature type="transmembrane region" description="Helical" evidence="7">
    <location>
        <begin position="268"/>
        <end position="288"/>
    </location>
</feature>
<name>A0A250JZ35_9BACT</name>
<dbReference type="AlphaFoldDB" id="A0A250JZ35"/>
<feature type="transmembrane region" description="Helical" evidence="7">
    <location>
        <begin position="350"/>
        <end position="369"/>
    </location>
</feature>
<dbReference type="PANTHER" id="PTHR43044">
    <property type="match status" value="1"/>
</dbReference>
<feature type="transmembrane region" description="Helical" evidence="7">
    <location>
        <begin position="309"/>
        <end position="330"/>
    </location>
</feature>
<evidence type="ECO:0000256" key="3">
    <source>
        <dbReference type="ARBA" id="ARBA00022475"/>
    </source>
</evidence>
<keyword evidence="5 7" id="KW-1133">Transmembrane helix</keyword>
<dbReference type="RefSeq" id="WP_095959434.1">
    <property type="nucleotide sequence ID" value="NZ_CP022203.1"/>
</dbReference>